<evidence type="ECO:0000313" key="3">
    <source>
        <dbReference type="EMBL" id="MBC8627662.1"/>
    </source>
</evidence>
<evidence type="ECO:0000313" key="4">
    <source>
        <dbReference type="Proteomes" id="UP000661649"/>
    </source>
</evidence>
<protein>
    <submittedName>
        <fullName evidence="3">Glycosyltransferase</fullName>
    </submittedName>
</protein>
<dbReference type="InterPro" id="IPR001296">
    <property type="entry name" value="Glyco_trans_1"/>
</dbReference>
<dbReference type="PANTHER" id="PTHR45947">
    <property type="entry name" value="SULFOQUINOVOSYL TRANSFERASE SQD2"/>
    <property type="match status" value="1"/>
</dbReference>
<dbReference type="PANTHER" id="PTHR45947:SF3">
    <property type="entry name" value="SULFOQUINOVOSYL TRANSFERASE SQD2"/>
    <property type="match status" value="1"/>
</dbReference>
<dbReference type="InterPro" id="IPR028098">
    <property type="entry name" value="Glyco_trans_4-like_N"/>
</dbReference>
<dbReference type="Pfam" id="PF13439">
    <property type="entry name" value="Glyco_transf_4"/>
    <property type="match status" value="1"/>
</dbReference>
<dbReference type="Proteomes" id="UP000661649">
    <property type="component" value="Unassembled WGS sequence"/>
</dbReference>
<keyword evidence="4" id="KW-1185">Reference proteome</keyword>
<comment type="caution">
    <text evidence="3">The sequence shown here is derived from an EMBL/GenBank/DDBJ whole genome shotgun (WGS) entry which is preliminary data.</text>
</comment>
<dbReference type="Pfam" id="PF00534">
    <property type="entry name" value="Glycos_transf_1"/>
    <property type="match status" value="1"/>
</dbReference>
<evidence type="ECO:0000259" key="2">
    <source>
        <dbReference type="Pfam" id="PF13439"/>
    </source>
</evidence>
<proteinExistence type="predicted"/>
<dbReference type="RefSeq" id="WP_187558208.1">
    <property type="nucleotide sequence ID" value="NZ_JACRTP010000001.1"/>
</dbReference>
<accession>A0ABR7P8S6</accession>
<organism evidence="3 4">
    <name type="scientific">Blautia stercoris</name>
    <dbReference type="NCBI Taxonomy" id="871664"/>
    <lineage>
        <taxon>Bacteria</taxon>
        <taxon>Bacillati</taxon>
        <taxon>Bacillota</taxon>
        <taxon>Clostridia</taxon>
        <taxon>Lachnospirales</taxon>
        <taxon>Lachnospiraceae</taxon>
        <taxon>Blautia</taxon>
    </lineage>
</organism>
<reference evidence="3 4" key="1">
    <citation type="submission" date="2020-08" db="EMBL/GenBank/DDBJ databases">
        <title>Genome public.</title>
        <authorList>
            <person name="Liu C."/>
            <person name="Sun Q."/>
        </authorList>
    </citation>
    <scope>NUCLEOTIDE SEQUENCE [LARGE SCALE GENOMIC DNA]</scope>
    <source>
        <strain evidence="3 4">3_YM_SP_D4_24.mj</strain>
    </source>
</reference>
<feature type="domain" description="Glycosyltransferase subfamily 4-like N-terminal" evidence="2">
    <location>
        <begin position="13"/>
        <end position="169"/>
    </location>
</feature>
<dbReference type="InterPro" id="IPR050194">
    <property type="entry name" value="Glycosyltransferase_grp1"/>
</dbReference>
<feature type="domain" description="Glycosyl transferase family 1" evidence="1">
    <location>
        <begin position="180"/>
        <end position="335"/>
    </location>
</feature>
<dbReference type="EMBL" id="JACRTP010000001">
    <property type="protein sequence ID" value="MBC8627662.1"/>
    <property type="molecule type" value="Genomic_DNA"/>
</dbReference>
<dbReference type="Gene3D" id="3.40.50.2000">
    <property type="entry name" value="Glycogen Phosphorylase B"/>
    <property type="match status" value="2"/>
</dbReference>
<sequence>MNILIEGMSRQLGGMEAFIMSVYRGLDRESYRMDFIAYDDEIVFEDELKAGGSKVYHVTPRSKSVLQSRKELDTIFKQTQYDVFWTNKTTISNIEALKSAKKNQVPLRIVHSHSSENRGTKFTLFMHKKNRRQVANYANQLLACSKEAGVWMFGEKAKEAQIIINGVDIRKYTYTKEREEKMRKELGLGDEPVVGHVGRLSKEKNHSFLFRIFQEIQKKEPSAVLLLCGGGDEAQKKQLEEEAEALGIRDSVRFLGVRRDVPDVLQVMNVFVFPSLFEGYPISLIEAQAAGLPTFGSKEAVPKEMGLTKEMHFLSLEEGEKQWAEAVLKELHSEKCSETEVLLQSEVSLEKMLDTIQKILEKRGMKHGN</sequence>
<name>A0ABR7P8S6_9FIRM</name>
<gene>
    <name evidence="3" type="ORF">H8712_03330</name>
</gene>
<dbReference type="SUPFAM" id="SSF53756">
    <property type="entry name" value="UDP-Glycosyltransferase/glycogen phosphorylase"/>
    <property type="match status" value="1"/>
</dbReference>
<evidence type="ECO:0000259" key="1">
    <source>
        <dbReference type="Pfam" id="PF00534"/>
    </source>
</evidence>